<dbReference type="InterPro" id="IPR026673">
    <property type="entry name" value="SPEC3/Stum"/>
</dbReference>
<dbReference type="SUPFAM" id="SSF57903">
    <property type="entry name" value="FYVE/PHD zinc finger"/>
    <property type="match status" value="1"/>
</dbReference>
<keyword evidence="2 9" id="KW-0812">Transmembrane</keyword>
<keyword evidence="7 9" id="KW-0472">Membrane</keyword>
<dbReference type="GO" id="GO:0008270">
    <property type="term" value="F:zinc ion binding"/>
    <property type="evidence" value="ECO:0007669"/>
    <property type="project" value="UniProtKB-KW"/>
</dbReference>
<comment type="subcellular location">
    <subcellularLocation>
        <location evidence="1">Membrane</location>
        <topology evidence="1">Multi-pass membrane protein</topology>
    </subcellularLocation>
</comment>
<dbReference type="InterPro" id="IPR017455">
    <property type="entry name" value="Znf_FYVE-rel"/>
</dbReference>
<dbReference type="Pfam" id="PF15795">
    <property type="entry name" value="Spec3"/>
    <property type="match status" value="1"/>
</dbReference>
<sequence length="343" mass="38418">MTNNSNHSRPALPDRIDRLTIDRIDRLSDRGASDRIDRLTDRGASGRTETTDRTLVLPDYTLNGRHANFASQRNGGLVETEDDEFTVPILPMGLAVTCGVLNFILPGFGTIIAGLCAPCCAKSELGIKDYSCVSACVIIGVGFLQLLLTACFLIGWVWSAIWGIALIGTATDFSNCNPLDPESTYWRNRPSSTRSRRSIRPRSNFIYPMRAPSNVDYNSPPPPYQMFGTPPPRYASRPSSERYRSTTASPLTTDTRRLNEASSARTMTTTQIMEDSSEVMSWDCPQCNRVYEADIRKHLCRRCSRDVCGRCYTKVVRTRAEDRVTVCDKCFTEVSQDPRLQRV</sequence>
<evidence type="ECO:0000256" key="7">
    <source>
        <dbReference type="ARBA" id="ARBA00023136"/>
    </source>
</evidence>
<evidence type="ECO:0000313" key="12">
    <source>
        <dbReference type="Proteomes" id="UP000507470"/>
    </source>
</evidence>
<accession>A0A6J8EYL8</accession>
<dbReference type="OrthoDB" id="361532at2759"/>
<dbReference type="Pfam" id="PF01363">
    <property type="entry name" value="FYVE"/>
    <property type="match status" value="1"/>
</dbReference>
<dbReference type="InterPro" id="IPR013083">
    <property type="entry name" value="Znf_RING/FYVE/PHD"/>
</dbReference>
<evidence type="ECO:0000256" key="1">
    <source>
        <dbReference type="ARBA" id="ARBA00004141"/>
    </source>
</evidence>
<dbReference type="PROSITE" id="PS50178">
    <property type="entry name" value="ZF_FYVE"/>
    <property type="match status" value="1"/>
</dbReference>
<keyword evidence="12" id="KW-1185">Reference proteome</keyword>
<keyword evidence="4 8" id="KW-0863">Zinc-finger</keyword>
<evidence type="ECO:0000256" key="4">
    <source>
        <dbReference type="ARBA" id="ARBA00022771"/>
    </source>
</evidence>
<keyword evidence="5" id="KW-0862">Zinc</keyword>
<evidence type="ECO:0000256" key="3">
    <source>
        <dbReference type="ARBA" id="ARBA00022723"/>
    </source>
</evidence>
<dbReference type="InterPro" id="IPR011011">
    <property type="entry name" value="Znf_FYVE_PHD"/>
</dbReference>
<dbReference type="Proteomes" id="UP000507470">
    <property type="component" value="Unassembled WGS sequence"/>
</dbReference>
<evidence type="ECO:0000259" key="10">
    <source>
        <dbReference type="PROSITE" id="PS50178"/>
    </source>
</evidence>
<protein>
    <recommendedName>
        <fullName evidence="10">FYVE-type domain-containing protein</fullName>
    </recommendedName>
</protein>
<gene>
    <name evidence="11" type="ORF">MCOR_57403</name>
</gene>
<evidence type="ECO:0000256" key="6">
    <source>
        <dbReference type="ARBA" id="ARBA00022989"/>
    </source>
</evidence>
<feature type="domain" description="FYVE-type" evidence="10">
    <location>
        <begin position="284"/>
        <end position="335"/>
    </location>
</feature>
<feature type="transmembrane region" description="Helical" evidence="9">
    <location>
        <begin position="132"/>
        <end position="158"/>
    </location>
</feature>
<proteinExistence type="predicted"/>
<evidence type="ECO:0000256" key="9">
    <source>
        <dbReference type="SAM" id="Phobius"/>
    </source>
</evidence>
<dbReference type="GO" id="GO:0016020">
    <property type="term" value="C:membrane"/>
    <property type="evidence" value="ECO:0007669"/>
    <property type="project" value="UniProtKB-SubCell"/>
</dbReference>
<dbReference type="Gene3D" id="3.30.40.10">
    <property type="entry name" value="Zinc/RING finger domain, C3HC4 (zinc finger)"/>
    <property type="match status" value="1"/>
</dbReference>
<dbReference type="EMBL" id="CACVKT020010252">
    <property type="protein sequence ID" value="CAC5425604.1"/>
    <property type="molecule type" value="Genomic_DNA"/>
</dbReference>
<keyword evidence="6 9" id="KW-1133">Transmembrane helix</keyword>
<dbReference type="AlphaFoldDB" id="A0A6J8EYL8"/>
<evidence type="ECO:0000256" key="2">
    <source>
        <dbReference type="ARBA" id="ARBA00022692"/>
    </source>
</evidence>
<dbReference type="PANTHER" id="PTHR21676">
    <property type="entry name" value="PROTEIN STUM"/>
    <property type="match status" value="1"/>
</dbReference>
<evidence type="ECO:0000256" key="5">
    <source>
        <dbReference type="ARBA" id="ARBA00022833"/>
    </source>
</evidence>
<reference evidence="11 12" key="1">
    <citation type="submission" date="2020-06" db="EMBL/GenBank/DDBJ databases">
        <authorList>
            <person name="Li R."/>
            <person name="Bekaert M."/>
        </authorList>
    </citation>
    <scope>NUCLEOTIDE SEQUENCE [LARGE SCALE GENOMIC DNA]</scope>
    <source>
        <strain evidence="12">wild</strain>
    </source>
</reference>
<dbReference type="InterPro" id="IPR000306">
    <property type="entry name" value="Znf_FYVE"/>
</dbReference>
<name>A0A6J8EYL8_MYTCO</name>
<organism evidence="11 12">
    <name type="scientific">Mytilus coruscus</name>
    <name type="common">Sea mussel</name>
    <dbReference type="NCBI Taxonomy" id="42192"/>
    <lineage>
        <taxon>Eukaryota</taxon>
        <taxon>Metazoa</taxon>
        <taxon>Spiralia</taxon>
        <taxon>Lophotrochozoa</taxon>
        <taxon>Mollusca</taxon>
        <taxon>Bivalvia</taxon>
        <taxon>Autobranchia</taxon>
        <taxon>Pteriomorphia</taxon>
        <taxon>Mytilida</taxon>
        <taxon>Mytiloidea</taxon>
        <taxon>Mytilidae</taxon>
        <taxon>Mytilinae</taxon>
        <taxon>Mytilus</taxon>
    </lineage>
</organism>
<keyword evidence="3" id="KW-0479">Metal-binding</keyword>
<evidence type="ECO:0000313" key="11">
    <source>
        <dbReference type="EMBL" id="CAC5425604.1"/>
    </source>
</evidence>
<feature type="transmembrane region" description="Helical" evidence="9">
    <location>
        <begin position="94"/>
        <end position="120"/>
    </location>
</feature>
<dbReference type="PANTHER" id="PTHR21676:SF6">
    <property type="entry name" value="PROTEIN STUM"/>
    <property type="match status" value="1"/>
</dbReference>
<evidence type="ECO:0000256" key="8">
    <source>
        <dbReference type="PROSITE-ProRule" id="PRU00091"/>
    </source>
</evidence>